<dbReference type="Pfam" id="PF02195">
    <property type="entry name" value="ParB_N"/>
    <property type="match status" value="1"/>
</dbReference>
<dbReference type="Pfam" id="PF07506">
    <property type="entry name" value="RepB"/>
    <property type="match status" value="1"/>
</dbReference>
<evidence type="ECO:0000259" key="1">
    <source>
        <dbReference type="SMART" id="SM00470"/>
    </source>
</evidence>
<protein>
    <submittedName>
        <fullName evidence="2">ParB N-terminal domain-containing protein</fullName>
    </submittedName>
</protein>
<dbReference type="PANTHER" id="PTHR33375">
    <property type="entry name" value="CHROMOSOME-PARTITIONING PROTEIN PARB-RELATED"/>
    <property type="match status" value="1"/>
</dbReference>
<dbReference type="Gene3D" id="1.10.10.2830">
    <property type="match status" value="1"/>
</dbReference>
<dbReference type="Gene3D" id="3.90.1530.30">
    <property type="match status" value="1"/>
</dbReference>
<dbReference type="RefSeq" id="WP_274109656.1">
    <property type="nucleotide sequence ID" value="NZ_JAPCKI010000004.1"/>
</dbReference>
<name>A0ABT5RVJ5_9BURK</name>
<gene>
    <name evidence="2" type="ORF">OIN59_09760</name>
</gene>
<dbReference type="PANTHER" id="PTHR33375:SF1">
    <property type="entry name" value="CHROMOSOME-PARTITIONING PROTEIN PARB-RELATED"/>
    <property type="match status" value="1"/>
</dbReference>
<dbReference type="InterPro" id="IPR050336">
    <property type="entry name" value="Chromosome_partition/occlusion"/>
</dbReference>
<dbReference type="SMART" id="SM00470">
    <property type="entry name" value="ParB"/>
    <property type="match status" value="1"/>
</dbReference>
<dbReference type="Proteomes" id="UP001148932">
    <property type="component" value="Unassembled WGS sequence"/>
</dbReference>
<evidence type="ECO:0000313" key="3">
    <source>
        <dbReference type="Proteomes" id="UP001148932"/>
    </source>
</evidence>
<dbReference type="InterPro" id="IPR003115">
    <property type="entry name" value="ParB_N"/>
</dbReference>
<comment type="caution">
    <text evidence="2">The sequence shown here is derived from an EMBL/GenBank/DDBJ whole genome shotgun (WGS) entry which is preliminary data.</text>
</comment>
<dbReference type="InterPro" id="IPR036086">
    <property type="entry name" value="ParB/Sulfiredoxin_sf"/>
</dbReference>
<dbReference type="SUPFAM" id="SSF110849">
    <property type="entry name" value="ParB/Sulfiredoxin"/>
    <property type="match status" value="1"/>
</dbReference>
<evidence type="ECO:0000313" key="2">
    <source>
        <dbReference type="EMBL" id="MDD2177720.1"/>
    </source>
</evidence>
<dbReference type="InterPro" id="IPR011111">
    <property type="entry name" value="Plasmid_RepB"/>
</dbReference>
<organism evidence="2 3">
    <name type="scientific">Acidovorax benzenivorans</name>
    <dbReference type="NCBI Taxonomy" id="2987520"/>
    <lineage>
        <taxon>Bacteria</taxon>
        <taxon>Pseudomonadati</taxon>
        <taxon>Pseudomonadota</taxon>
        <taxon>Betaproteobacteria</taxon>
        <taxon>Burkholderiales</taxon>
        <taxon>Comamonadaceae</taxon>
        <taxon>Acidovorax</taxon>
    </lineage>
</organism>
<dbReference type="SUPFAM" id="SSF109709">
    <property type="entry name" value="KorB DNA-binding domain-like"/>
    <property type="match status" value="1"/>
</dbReference>
<dbReference type="CDD" id="cd16411">
    <property type="entry name" value="ParB_N_like"/>
    <property type="match status" value="1"/>
</dbReference>
<dbReference type="EMBL" id="JAPCKI010000004">
    <property type="protein sequence ID" value="MDD2177720.1"/>
    <property type="molecule type" value="Genomic_DNA"/>
</dbReference>
<feature type="domain" description="ParB-like N-terminal" evidence="1">
    <location>
        <begin position="9"/>
        <end position="100"/>
    </location>
</feature>
<sequence length="297" mass="33487">MTNTHQSVEMIPVCLVDVLNPRTRNKKQHEAIVENIRCVGLKRPIKVSRRALKDGSVRYDLICGQGRLEAFQMLNQEEIPAFVTDAPEDDCLVMSLVENIARRQHRPIDLMREVGSLKERGFNDTQIALKIGVTASWVNMIGGLLQRGEEKLLSAVEMGTIPLSMATTIARSSASEIQDLLSDAYEQGFRGKKLSTLRRLLEQRANRSKLVGNPPLGKTAKRKTLTPLELRRIFEREAENQRLAAKKADFTHDKLVFATQALKELFADKSFVSILRAEKMDSIPKLIKDRMAIGDRP</sequence>
<reference evidence="2" key="1">
    <citation type="submission" date="2022-10" db="EMBL/GenBank/DDBJ databases">
        <title>Description of microaerobic benzene degrading bacteria.</title>
        <authorList>
            <person name="Bedics A."/>
            <person name="Tancsics A."/>
            <person name="Banerjee S."/>
        </authorList>
    </citation>
    <scope>NUCLEOTIDE SEQUENCE</scope>
    <source>
        <strain evidence="2">D2M1</strain>
    </source>
</reference>
<keyword evidence="3" id="KW-1185">Reference proteome</keyword>
<accession>A0ABT5RVJ5</accession>
<proteinExistence type="predicted"/>